<evidence type="ECO:0000256" key="6">
    <source>
        <dbReference type="SAM" id="MobiDB-lite"/>
    </source>
</evidence>
<feature type="compositionally biased region" description="Pro residues" evidence="6">
    <location>
        <begin position="1056"/>
        <end position="1108"/>
    </location>
</feature>
<evidence type="ECO:0000256" key="2">
    <source>
        <dbReference type="ARBA" id="ARBA00023015"/>
    </source>
</evidence>
<sequence length="1220" mass="134166">MLFEHKWCDIQWCNIAPLVLSQLVLTKLAGNKWCEIASKSVLRPGRLQLPGSNTDLPVLGSQVYFLSSELDRAATKAGSKPTEAMEKMDVDDDAVVDLSVKRERDMPAPQDLSRMHRPVMPEEVPIIPRSIKEFDDRYPRRNLRPRTERSYAESPDVIVVSDEEPRLNGFTNGFDSDTDDGEMPPLPPIKELSPTELAERERGLRKLREELRNEEMKLVLLKKLRQSQQMKENIAVVPPGQQPQLPKVTPPSGKLPAPPQQQQQQPPPPLVRANHTKQPVVPPLLRGQPNPARGQSVHHPPPLLMAPRGSSTQSSLPPNLLMAQQPLPRGSGNTLGRPPLNTTPNVVMGYPGGSQERGNNKEPQHHSPAPSQIPSMPQPPQTPQPQSHTAVNIRHTLSEMCKDWCIPPPTQSSPIKVFIVTDNARNLQAAINGTYWIRRQCFAHTLQLAIKDAKTACPNITQIISKSRAIVGHYSRSSTANARLHAVQKTMDLPALKLIQDVETRWSSEYAMLDRLVCLRKAVAAELASSNSDIDSLSSTEWKLAGGIVEVMRPFAEATTEACGNAYPTASMIIPILHCLEATTLAHIQKNELVSAVPFARSLLKSLKSRFPLYKMDEINALCTIVDPRYKAALFNEEERFHAINLLRQELLSYVAPETQANKTPKTAVLTGSMWDELDKIVTNVENKCSMNAPMPLIQEQKALVLILDPLVPCFDYSKAFDIGVEGSKRAQFNQSTRSMKLLGWLNLRFPTLILVNGRHTSKKCSRVGGICTECTSNRVGEMCMECTSSRVGGTCTECTCGKTGGTCMECTSGRTGGMCSECTSSRTGEMCTGCTSSGIGKMCTECTSSRTCRMGTEFTSGSIAILTPSVRTYRITSALEVLLEKKQLSSMQADDERVRVEDTQTPAQRQAAAKLALRKQLEKTLLQIPPPKPPPPEMHFIPNPSNTEFIYLLGLEHVVDFITKDQKTPPPPDAFKCSQCHTDFTPVWKWEKNPAKGKEPKVICEQCVTTNVKKALKAEHTNRLKTAFVKALQQEQEIEQRLAQVTTSSSSSSSPQPPEPPAPTMSAPPAPPKPPSTPTPRHVPTPPTPVPVPPPAPTPPLPPPPTHPLAKLAAESNKFGNHHAAAAALHQQLLRGLPPHQPLPAHMLPFTPLLYPYQLAMAQAASGKGSVAAAAANLAELQRQAADLQRQYLLDMIPSPSPSPSRSHPHPHSLNNWKT</sequence>
<feature type="compositionally biased region" description="Low complexity" evidence="6">
    <location>
        <begin position="1046"/>
        <end position="1055"/>
    </location>
</feature>
<evidence type="ECO:0000256" key="1">
    <source>
        <dbReference type="ARBA" id="ARBA00004123"/>
    </source>
</evidence>
<dbReference type="SUPFAM" id="SSF57184">
    <property type="entry name" value="Growth factor receptor domain"/>
    <property type="match status" value="1"/>
</dbReference>
<dbReference type="GO" id="GO:0000122">
    <property type="term" value="P:negative regulation of transcription by RNA polymerase II"/>
    <property type="evidence" value="ECO:0007669"/>
    <property type="project" value="InterPro"/>
</dbReference>
<dbReference type="PANTHER" id="PTHR13455:SF7">
    <property type="entry name" value="SIMJANG, ISOFORM E"/>
    <property type="match status" value="1"/>
</dbReference>
<comment type="subcellular location">
    <subcellularLocation>
        <location evidence="1">Nucleus</location>
    </subcellularLocation>
</comment>
<feature type="region of interest" description="Disordered" evidence="6">
    <location>
        <begin position="1041"/>
        <end position="1109"/>
    </location>
</feature>
<evidence type="ECO:0000256" key="4">
    <source>
        <dbReference type="ARBA" id="ARBA00023163"/>
    </source>
</evidence>
<feature type="region of interest" description="Disordered" evidence="6">
    <location>
        <begin position="1197"/>
        <end position="1220"/>
    </location>
</feature>
<reference evidence="8" key="1">
    <citation type="submission" date="2020-11" db="EMBL/GenBank/DDBJ databases">
        <authorList>
            <person name="Tran Van P."/>
        </authorList>
    </citation>
    <scope>NUCLEOTIDE SEQUENCE</scope>
</reference>
<keyword evidence="4" id="KW-0804">Transcription</keyword>
<feature type="domain" description="Transcriptional repressor p66 coiled-coil MBD2-interaction" evidence="7">
    <location>
        <begin position="196"/>
        <end position="236"/>
    </location>
</feature>
<keyword evidence="5" id="KW-0539">Nucleus</keyword>
<dbReference type="InterPro" id="IPR040386">
    <property type="entry name" value="P66"/>
</dbReference>
<keyword evidence="2" id="KW-0805">Transcription regulation</keyword>
<protein>
    <recommendedName>
        <fullName evidence="7">Transcriptional repressor p66 coiled-coil MBD2-interaction domain-containing protein</fullName>
    </recommendedName>
</protein>
<dbReference type="InterPro" id="IPR009030">
    <property type="entry name" value="Growth_fac_rcpt_cys_sf"/>
</dbReference>
<dbReference type="InterPro" id="IPR032346">
    <property type="entry name" value="P66_CC"/>
</dbReference>
<dbReference type="AlphaFoldDB" id="A0A7R8VEA4"/>
<dbReference type="Pfam" id="PF16563">
    <property type="entry name" value="P66_CC"/>
    <property type="match status" value="1"/>
</dbReference>
<evidence type="ECO:0000256" key="5">
    <source>
        <dbReference type="ARBA" id="ARBA00023242"/>
    </source>
</evidence>
<dbReference type="Gene3D" id="6.10.250.1650">
    <property type="match status" value="1"/>
</dbReference>
<name>A0A7R8VEA4_TIMDO</name>
<evidence type="ECO:0000256" key="3">
    <source>
        <dbReference type="ARBA" id="ARBA00023054"/>
    </source>
</evidence>
<accession>A0A7R8VEA4</accession>
<dbReference type="GO" id="GO:0016581">
    <property type="term" value="C:NuRD complex"/>
    <property type="evidence" value="ECO:0007669"/>
    <property type="project" value="TreeGrafter"/>
</dbReference>
<evidence type="ECO:0000313" key="8">
    <source>
        <dbReference type="EMBL" id="CAD7195133.1"/>
    </source>
</evidence>
<dbReference type="PANTHER" id="PTHR13455">
    <property type="entry name" value="TRANSCRIPTIONAL REPRESSOR P66-RELATED"/>
    <property type="match status" value="1"/>
</dbReference>
<dbReference type="InterPro" id="IPR012337">
    <property type="entry name" value="RNaseH-like_sf"/>
</dbReference>
<dbReference type="EMBL" id="OA564655">
    <property type="protein sequence ID" value="CAD7195133.1"/>
    <property type="molecule type" value="Genomic_DNA"/>
</dbReference>
<feature type="region of interest" description="Disordered" evidence="6">
    <location>
        <begin position="166"/>
        <end position="201"/>
    </location>
</feature>
<evidence type="ECO:0000259" key="7">
    <source>
        <dbReference type="Pfam" id="PF16563"/>
    </source>
</evidence>
<keyword evidence="3" id="KW-0175">Coiled coil</keyword>
<feature type="region of interest" description="Disordered" evidence="6">
    <location>
        <begin position="231"/>
        <end position="389"/>
    </location>
</feature>
<dbReference type="SUPFAM" id="SSF53098">
    <property type="entry name" value="Ribonuclease H-like"/>
    <property type="match status" value="1"/>
</dbReference>
<gene>
    <name evidence="8" type="ORF">TDIB3V08_LOCUS1537</name>
</gene>
<organism evidence="8">
    <name type="scientific">Timema douglasi</name>
    <name type="common">Walking stick</name>
    <dbReference type="NCBI Taxonomy" id="61478"/>
    <lineage>
        <taxon>Eukaryota</taxon>
        <taxon>Metazoa</taxon>
        <taxon>Ecdysozoa</taxon>
        <taxon>Arthropoda</taxon>
        <taxon>Hexapoda</taxon>
        <taxon>Insecta</taxon>
        <taxon>Pterygota</taxon>
        <taxon>Neoptera</taxon>
        <taxon>Polyneoptera</taxon>
        <taxon>Phasmatodea</taxon>
        <taxon>Timematodea</taxon>
        <taxon>Timematoidea</taxon>
        <taxon>Timematidae</taxon>
        <taxon>Timema</taxon>
    </lineage>
</organism>
<proteinExistence type="predicted"/>